<dbReference type="SMART" id="SM00471">
    <property type="entry name" value="HDc"/>
    <property type="match status" value="1"/>
</dbReference>
<dbReference type="InterPro" id="IPR003607">
    <property type="entry name" value="HD/PDEase_dom"/>
</dbReference>
<name>A0ABQ4TQY7_9HYPH</name>
<evidence type="ECO:0000259" key="1">
    <source>
        <dbReference type="PROSITE" id="PS51832"/>
    </source>
</evidence>
<dbReference type="InterPro" id="IPR037522">
    <property type="entry name" value="HD_GYP_dom"/>
</dbReference>
<dbReference type="NCBIfam" id="TIGR00277">
    <property type="entry name" value="HDIG"/>
    <property type="match status" value="1"/>
</dbReference>
<dbReference type="PANTHER" id="PTHR43155:SF2">
    <property type="entry name" value="CYCLIC DI-GMP PHOSPHODIESTERASE PA4108"/>
    <property type="match status" value="1"/>
</dbReference>
<dbReference type="Proteomes" id="UP001055101">
    <property type="component" value="Unassembled WGS sequence"/>
</dbReference>
<dbReference type="PANTHER" id="PTHR43155">
    <property type="entry name" value="CYCLIC DI-GMP PHOSPHODIESTERASE PA4108-RELATED"/>
    <property type="match status" value="1"/>
</dbReference>
<keyword evidence="3" id="KW-1185">Reference proteome</keyword>
<dbReference type="CDD" id="cd00077">
    <property type="entry name" value="HDc"/>
    <property type="match status" value="1"/>
</dbReference>
<accession>A0ABQ4TQY7</accession>
<reference evidence="2" key="2">
    <citation type="submission" date="2021-08" db="EMBL/GenBank/DDBJ databases">
        <authorList>
            <person name="Tani A."/>
            <person name="Ola A."/>
            <person name="Ogura Y."/>
            <person name="Katsura K."/>
            <person name="Hayashi T."/>
        </authorList>
    </citation>
    <scope>NUCLEOTIDE SEQUENCE</scope>
    <source>
        <strain evidence="2">DSM 23674</strain>
    </source>
</reference>
<dbReference type="Gene3D" id="1.10.3210.10">
    <property type="entry name" value="Hypothetical protein af1432"/>
    <property type="match status" value="1"/>
</dbReference>
<gene>
    <name evidence="2" type="ORF">EKPJFOCH_3603</name>
</gene>
<dbReference type="Pfam" id="PF13487">
    <property type="entry name" value="HD_5"/>
    <property type="match status" value="1"/>
</dbReference>
<proteinExistence type="predicted"/>
<dbReference type="PROSITE" id="PS51832">
    <property type="entry name" value="HD_GYP"/>
    <property type="match status" value="1"/>
</dbReference>
<protein>
    <recommendedName>
        <fullName evidence="1">HD-GYP domain-containing protein</fullName>
    </recommendedName>
</protein>
<evidence type="ECO:0000313" key="3">
    <source>
        <dbReference type="Proteomes" id="UP001055101"/>
    </source>
</evidence>
<dbReference type="InterPro" id="IPR006675">
    <property type="entry name" value="HDIG_dom"/>
</dbReference>
<evidence type="ECO:0000313" key="2">
    <source>
        <dbReference type="EMBL" id="GJE57092.1"/>
    </source>
</evidence>
<reference evidence="2" key="1">
    <citation type="journal article" date="2021" name="Front. Microbiol.">
        <title>Comprehensive Comparative Genomics and Phenotyping of Methylobacterium Species.</title>
        <authorList>
            <person name="Alessa O."/>
            <person name="Ogura Y."/>
            <person name="Fujitani Y."/>
            <person name="Takami H."/>
            <person name="Hayashi T."/>
            <person name="Sahin N."/>
            <person name="Tani A."/>
        </authorList>
    </citation>
    <scope>NUCLEOTIDE SEQUENCE</scope>
    <source>
        <strain evidence="2">DSM 23674</strain>
    </source>
</reference>
<dbReference type="EMBL" id="BPRA01000017">
    <property type="protein sequence ID" value="GJE57092.1"/>
    <property type="molecule type" value="Genomic_DNA"/>
</dbReference>
<comment type="caution">
    <text evidence="2">The sequence shown here is derived from an EMBL/GenBank/DDBJ whole genome shotgun (WGS) entry which is preliminary data.</text>
</comment>
<feature type="domain" description="HD-GYP" evidence="1">
    <location>
        <begin position="165"/>
        <end position="350"/>
    </location>
</feature>
<organism evidence="2 3">
    <name type="scientific">Methylobacterium thuringiense</name>
    <dbReference type="NCBI Taxonomy" id="1003091"/>
    <lineage>
        <taxon>Bacteria</taxon>
        <taxon>Pseudomonadati</taxon>
        <taxon>Pseudomonadota</taxon>
        <taxon>Alphaproteobacteria</taxon>
        <taxon>Hyphomicrobiales</taxon>
        <taxon>Methylobacteriaceae</taxon>
        <taxon>Methylobacterium</taxon>
    </lineage>
</organism>
<sequence>MPSSTVVVLTDNIDRGHDLCEAVRMMAGCRVADVEEQWLNLEPVVGVIADVALERPNSRRCLQRLTVRCRDRRMPLIYLTRTGTDAVLREAGNLGITACFSALAMEPRTVVAALFRLIAPAKTTTDLLVEHNFELVGSTFSEMFDTARSGSLDMETVNEAIGPLLVAIREGGLDRWITLIQAHDDTTLRHCLLVASYVAHFAIYLGLPSSERTTLIRAGLVHDVGKALIPLSVLNKPGKLDSSEMATMRTHAALGYEILAAAGSVDPIILAATRHHHEMLDGSGYPDGLQGGQIGDTVRLLTICDIYAALTERRPYRPPMSQTEALQILRGMTGKLEPALVEAFAASIEG</sequence>
<dbReference type="SUPFAM" id="SSF109604">
    <property type="entry name" value="HD-domain/PDEase-like"/>
    <property type="match status" value="1"/>
</dbReference>